<dbReference type="EMBL" id="BAUU01000008">
    <property type="protein sequence ID" value="GAE30029.1"/>
    <property type="molecule type" value="Genomic_DNA"/>
</dbReference>
<dbReference type="Gene3D" id="2.160.10.10">
    <property type="entry name" value="Hexapeptide repeat proteins"/>
    <property type="match status" value="1"/>
</dbReference>
<dbReference type="GO" id="GO:0016740">
    <property type="term" value="F:transferase activity"/>
    <property type="evidence" value="ECO:0007669"/>
    <property type="project" value="UniProtKB-KW"/>
</dbReference>
<dbReference type="InterPro" id="IPR050179">
    <property type="entry name" value="Trans_hexapeptide_repeat"/>
</dbReference>
<evidence type="ECO:0000313" key="5">
    <source>
        <dbReference type="Proteomes" id="UP000018895"/>
    </source>
</evidence>
<dbReference type="InterPro" id="IPR011004">
    <property type="entry name" value="Trimer_LpxA-like_sf"/>
</dbReference>
<dbReference type="AlphaFoldDB" id="W4QFC2"/>
<dbReference type="Proteomes" id="UP000018895">
    <property type="component" value="Unassembled WGS sequence"/>
</dbReference>
<keyword evidence="4" id="KW-0808">Transferase</keyword>
<proteinExistence type="predicted"/>
<feature type="active site" description="Proton acceptor" evidence="1">
    <location>
        <position position="135"/>
    </location>
</feature>
<dbReference type="InterPro" id="IPR041561">
    <property type="entry name" value="PglD_N"/>
</dbReference>
<reference evidence="4" key="1">
    <citation type="journal article" date="2014" name="Genome Announc.">
        <title>Draft Genome Sequences of Three Alkaliphilic Bacillus Strains, Bacillus wakoensis JCM 9140T, Bacillus akibai JCM 9157T, and Bacillus hemicellulosilyticus JCM 9152T.</title>
        <authorList>
            <person name="Yuki M."/>
            <person name="Oshima K."/>
            <person name="Suda W."/>
            <person name="Oshida Y."/>
            <person name="Kitamura K."/>
            <person name="Iida T."/>
            <person name="Hattori M."/>
            <person name="Ohkuma M."/>
        </authorList>
    </citation>
    <scope>NUCLEOTIDE SEQUENCE [LARGE SCALE GENOMIC DNA]</scope>
    <source>
        <strain evidence="4">JCM 9152</strain>
    </source>
</reference>
<feature type="domain" description="PglD N-terminal" evidence="3">
    <location>
        <begin position="2"/>
        <end position="80"/>
    </location>
</feature>
<dbReference type="RefSeq" id="WP_035342235.1">
    <property type="nucleotide sequence ID" value="NZ_BAUU01000008.1"/>
</dbReference>
<feature type="binding site" evidence="2">
    <location>
        <position position="144"/>
    </location>
    <ligand>
        <name>acetyl-CoA</name>
        <dbReference type="ChEBI" id="CHEBI:57288"/>
    </ligand>
</feature>
<dbReference type="Pfam" id="PF00132">
    <property type="entry name" value="Hexapep"/>
    <property type="match status" value="1"/>
</dbReference>
<dbReference type="Pfam" id="PF17836">
    <property type="entry name" value="PglD_N"/>
    <property type="match status" value="1"/>
</dbReference>
<dbReference type="Gene3D" id="3.40.50.20">
    <property type="match status" value="1"/>
</dbReference>
<sequence>MKLFIVGHGGHSKVIADVAIQNGYEIAGYVDDKYEIETIENELILGPISALHKYLKTEKETKVVIAIGHNALRQAMMETLALDKNRYATLIHSNSWISPQSELGHGSVVMANAVIQAGSIIGDHVIINTNAIVEHDSAIGNFVHIAPSATLTGMTTIQTGVQIGASATVLPGKTVGEWAIVGAGATVIHDIPMYCTAIGVPAKIKQKEGDSIVKRS</sequence>
<name>W4QFC2_9BACI</name>
<accession>W4QFC2</accession>
<gene>
    <name evidence="4" type="ORF">JCM9152_1423</name>
</gene>
<feature type="site" description="Increases basicity of active site His" evidence="1">
    <location>
        <position position="136"/>
    </location>
</feature>
<dbReference type="PANTHER" id="PTHR43300">
    <property type="entry name" value="ACETYLTRANSFERASE"/>
    <property type="match status" value="1"/>
</dbReference>
<keyword evidence="5" id="KW-1185">Reference proteome</keyword>
<evidence type="ECO:0000256" key="2">
    <source>
        <dbReference type="PIRSR" id="PIRSR620019-2"/>
    </source>
</evidence>
<evidence type="ECO:0000259" key="3">
    <source>
        <dbReference type="Pfam" id="PF17836"/>
    </source>
</evidence>
<evidence type="ECO:0000313" key="4">
    <source>
        <dbReference type="EMBL" id="GAE30029.1"/>
    </source>
</evidence>
<dbReference type="InterPro" id="IPR020019">
    <property type="entry name" value="AcTrfase_PglD-like"/>
</dbReference>
<dbReference type="CDD" id="cd03360">
    <property type="entry name" value="LbH_AT_putative"/>
    <property type="match status" value="1"/>
</dbReference>
<dbReference type="STRING" id="1236971.JCM9152_1423"/>
<feature type="binding site" evidence="2">
    <location>
        <position position="68"/>
    </location>
    <ligand>
        <name>substrate</name>
    </ligand>
</feature>
<dbReference type="NCBIfam" id="TIGR03570">
    <property type="entry name" value="NeuD_NnaD"/>
    <property type="match status" value="1"/>
</dbReference>
<dbReference type="PANTHER" id="PTHR43300:SF7">
    <property type="entry name" value="UDP-N-ACETYLBACILLOSAMINE N-ACETYLTRANSFERASE"/>
    <property type="match status" value="1"/>
</dbReference>
<dbReference type="OrthoDB" id="9794407at2"/>
<organism evidence="4 5">
    <name type="scientific">Halalkalibacter hemicellulosilyticusJCM 9152</name>
    <dbReference type="NCBI Taxonomy" id="1236971"/>
    <lineage>
        <taxon>Bacteria</taxon>
        <taxon>Bacillati</taxon>
        <taxon>Bacillota</taxon>
        <taxon>Bacilli</taxon>
        <taxon>Bacillales</taxon>
        <taxon>Bacillaceae</taxon>
        <taxon>Halalkalibacter</taxon>
    </lineage>
</organism>
<comment type="caution">
    <text evidence="4">The sequence shown here is derived from an EMBL/GenBank/DDBJ whole genome shotgun (WGS) entry which is preliminary data.</text>
</comment>
<dbReference type="InterPro" id="IPR001451">
    <property type="entry name" value="Hexapep"/>
</dbReference>
<evidence type="ECO:0000256" key="1">
    <source>
        <dbReference type="PIRSR" id="PIRSR620019-1"/>
    </source>
</evidence>
<dbReference type="SUPFAM" id="SSF51161">
    <property type="entry name" value="Trimeric LpxA-like enzymes"/>
    <property type="match status" value="1"/>
</dbReference>
<protein>
    <submittedName>
        <fullName evidence="4">Transferase hexapeptide repeat</fullName>
    </submittedName>
</protein>